<keyword evidence="4" id="KW-0949">S-adenosyl-L-methionine</keyword>
<dbReference type="SUPFAM" id="SSF116734">
    <property type="entry name" value="DNA methylase specificity domain"/>
    <property type="match status" value="1"/>
</dbReference>
<organism evidence="11 12">
    <name type="scientific">Candidatus Yanofskybacteria bacterium RIFCSPLOWO2_12_FULL_43_11b</name>
    <dbReference type="NCBI Taxonomy" id="1802710"/>
    <lineage>
        <taxon>Bacteria</taxon>
        <taxon>Candidatus Yanofskyibacteriota</taxon>
    </lineage>
</organism>
<dbReference type="Pfam" id="PF12950">
    <property type="entry name" value="TaqI_C"/>
    <property type="match status" value="1"/>
</dbReference>
<dbReference type="AlphaFoldDB" id="A0A1F8H9U9"/>
<evidence type="ECO:0000313" key="12">
    <source>
        <dbReference type="Proteomes" id="UP000177745"/>
    </source>
</evidence>
<dbReference type="PRINTS" id="PR00507">
    <property type="entry name" value="N12N6MTFRASE"/>
</dbReference>
<sequence>MDKNQAKLTIQKLVEKHEEVLRSGKAKTYTEEDTKKGFIVPLFSALGWDMEDRNEVTSEEHISGDRVDYGFYVNGRPKFYLEAKPFKADLNNAKYARQAIKYSWNKGVTWAVLTDFESIKVFNADFQAEELAHSKFFEISYDKYLDDFDRLWLLSKESFENGDMDKKAEEWGKSLKRASVTDALYKDLTECRKLLTDSLRRWNEKVPEDLLDEGVQKLLNRLVFIRVLEDRNIEPQILKTIVREWGAGHYDKSRPPLYLSLVKKFRELDVQYNSNLFDEHPFETWEEHDNYTKKVIDILYGKSGYYEYDFKIMPADILGAVYENYLGYKLEQLKKGSKIGQDSKKRKEHGIYYTPEFIVDYIIKNALRPVLEQCETIDELMKVKVLDPACGSGSFLIKAVDAIYQRYCEMSFRGSPTYKKIQIITQNIYGVDLDSQAVEIARLNLLINAVEEKILLPSLAKNIKNGNSLISGTDEELKKYFGNNFREKKPFNWREEFPEVFKRGGFDVIIGNPPWGANLESNEKDFYKNLFVTGIGIVDTFALFVERSTKFLKDSGKLGLVLPDIVLLKNYPNVRKLILDNFLISHIYYTGMAFQGVNLDSVVLIFQKENQEKIRNNNNISVLIDKEEGKIKQTVFLENKDYKFNLRLNPIVLNFKEKLDACSIKLGTILEIHEGIHSGNIREKLFTDSQTSGKSKKLLFKGVEINRYFESWAGKFVNYDKSVINKAAGEYANLGKDEYFSNEKILVRRTGDKIIATIDRDGYFVSNNFFVLYKKNSDDKISLKFILAILNSGIGTWYFLAIQPRKGKLFAEIKINHLAEIPIPKLNLENKHIEIVNLVDRMTELQKNIHSMEENSNEWGRLKSEIEKTDKQIDQKVYELYGLTDEEIKIVEK</sequence>
<feature type="coiled-coil region" evidence="8">
    <location>
        <begin position="828"/>
        <end position="855"/>
    </location>
</feature>
<evidence type="ECO:0000259" key="9">
    <source>
        <dbReference type="Pfam" id="PF07669"/>
    </source>
</evidence>
<dbReference type="InterPro" id="IPR029063">
    <property type="entry name" value="SAM-dependent_MTases_sf"/>
</dbReference>
<dbReference type="EC" id="2.1.1.72" evidence="1"/>
<gene>
    <name evidence="11" type="ORF">A3G51_03750</name>
</gene>
<keyword evidence="2" id="KW-0489">Methyltransferase</keyword>
<dbReference type="Gene3D" id="3.40.50.150">
    <property type="entry name" value="Vaccinia Virus protein VP39"/>
    <property type="match status" value="1"/>
</dbReference>
<evidence type="ECO:0000256" key="6">
    <source>
        <dbReference type="ARBA" id="ARBA00023125"/>
    </source>
</evidence>
<dbReference type="GO" id="GO:0009007">
    <property type="term" value="F:site-specific DNA-methyltransferase (adenine-specific) activity"/>
    <property type="evidence" value="ECO:0007669"/>
    <property type="project" value="UniProtKB-EC"/>
</dbReference>
<dbReference type="GO" id="GO:0003677">
    <property type="term" value="F:DNA binding"/>
    <property type="evidence" value="ECO:0007669"/>
    <property type="project" value="UniProtKB-KW"/>
</dbReference>
<dbReference type="InterPro" id="IPR023135">
    <property type="entry name" value="N6_DNA_MeTrfase_TaqI_C"/>
</dbReference>
<evidence type="ECO:0000313" key="11">
    <source>
        <dbReference type="EMBL" id="OGN33736.1"/>
    </source>
</evidence>
<dbReference type="PANTHER" id="PTHR33841:SF1">
    <property type="entry name" value="DNA METHYLTRANSFERASE A"/>
    <property type="match status" value="1"/>
</dbReference>
<accession>A0A1F8H9U9</accession>
<evidence type="ECO:0000256" key="1">
    <source>
        <dbReference type="ARBA" id="ARBA00011900"/>
    </source>
</evidence>
<dbReference type="GO" id="GO:0032259">
    <property type="term" value="P:methylation"/>
    <property type="evidence" value="ECO:0007669"/>
    <property type="project" value="UniProtKB-KW"/>
</dbReference>
<evidence type="ECO:0000256" key="2">
    <source>
        <dbReference type="ARBA" id="ARBA00022603"/>
    </source>
</evidence>
<keyword evidence="8" id="KW-0175">Coiled coil</keyword>
<keyword evidence="6" id="KW-0238">DNA-binding</keyword>
<comment type="catalytic activity">
    <reaction evidence="7">
        <text>a 2'-deoxyadenosine in DNA + S-adenosyl-L-methionine = an N(6)-methyl-2'-deoxyadenosine in DNA + S-adenosyl-L-homocysteine + H(+)</text>
        <dbReference type="Rhea" id="RHEA:15197"/>
        <dbReference type="Rhea" id="RHEA-COMP:12418"/>
        <dbReference type="Rhea" id="RHEA-COMP:12419"/>
        <dbReference type="ChEBI" id="CHEBI:15378"/>
        <dbReference type="ChEBI" id="CHEBI:57856"/>
        <dbReference type="ChEBI" id="CHEBI:59789"/>
        <dbReference type="ChEBI" id="CHEBI:90615"/>
        <dbReference type="ChEBI" id="CHEBI:90616"/>
        <dbReference type="EC" id="2.1.1.72"/>
    </reaction>
</comment>
<dbReference type="PROSITE" id="PS00092">
    <property type="entry name" value="N6_MTASE"/>
    <property type="match status" value="1"/>
</dbReference>
<evidence type="ECO:0000256" key="4">
    <source>
        <dbReference type="ARBA" id="ARBA00022691"/>
    </source>
</evidence>
<dbReference type="GO" id="GO:0009307">
    <property type="term" value="P:DNA restriction-modification system"/>
    <property type="evidence" value="ECO:0007669"/>
    <property type="project" value="UniProtKB-KW"/>
</dbReference>
<dbReference type="Pfam" id="PF07669">
    <property type="entry name" value="Eco57I"/>
    <property type="match status" value="1"/>
</dbReference>
<dbReference type="InterPro" id="IPR011639">
    <property type="entry name" value="MethylTrfase_TaqI-like_dom"/>
</dbReference>
<dbReference type="EMBL" id="MGKY01000012">
    <property type="protein sequence ID" value="OGN33736.1"/>
    <property type="molecule type" value="Genomic_DNA"/>
</dbReference>
<evidence type="ECO:0000259" key="10">
    <source>
        <dbReference type="Pfam" id="PF12950"/>
    </source>
</evidence>
<feature type="domain" description="Type II methyltransferase M.TaqI-like" evidence="9">
    <location>
        <begin position="426"/>
        <end position="590"/>
    </location>
</feature>
<dbReference type="PANTHER" id="PTHR33841">
    <property type="entry name" value="DNA METHYLTRANSFERASE YEEA-RELATED"/>
    <property type="match status" value="1"/>
</dbReference>
<dbReference type="Gene3D" id="3.90.220.10">
    <property type="entry name" value="Adenine-n6-DNA-methyltransferase Taqi, Chain A, domain 2"/>
    <property type="match status" value="1"/>
</dbReference>
<dbReference type="InterPro" id="IPR025931">
    <property type="entry name" value="TaqI_C"/>
</dbReference>
<name>A0A1F8H9U9_9BACT</name>
<evidence type="ECO:0000256" key="7">
    <source>
        <dbReference type="ARBA" id="ARBA00047942"/>
    </source>
</evidence>
<comment type="caution">
    <text evidence="11">The sequence shown here is derived from an EMBL/GenBank/DDBJ whole genome shotgun (WGS) entry which is preliminary data.</text>
</comment>
<proteinExistence type="predicted"/>
<dbReference type="InterPro" id="IPR050953">
    <property type="entry name" value="N4_N6_ade-DNA_methylase"/>
</dbReference>
<dbReference type="InterPro" id="IPR002052">
    <property type="entry name" value="DNA_methylase_N6_adenine_CS"/>
</dbReference>
<feature type="domain" description="TaqI-like C-terminal specificity" evidence="10">
    <location>
        <begin position="699"/>
        <end position="823"/>
    </location>
</feature>
<evidence type="ECO:0000256" key="5">
    <source>
        <dbReference type="ARBA" id="ARBA00022747"/>
    </source>
</evidence>
<protein>
    <recommendedName>
        <fullName evidence="1">site-specific DNA-methyltransferase (adenine-specific)</fullName>
        <ecNumber evidence="1">2.1.1.72</ecNumber>
    </recommendedName>
</protein>
<dbReference type="SUPFAM" id="SSF53335">
    <property type="entry name" value="S-adenosyl-L-methionine-dependent methyltransferases"/>
    <property type="match status" value="1"/>
</dbReference>
<evidence type="ECO:0000256" key="3">
    <source>
        <dbReference type="ARBA" id="ARBA00022679"/>
    </source>
</evidence>
<keyword evidence="5" id="KW-0680">Restriction system</keyword>
<reference evidence="11 12" key="1">
    <citation type="journal article" date="2016" name="Nat. Commun.">
        <title>Thousands of microbial genomes shed light on interconnected biogeochemical processes in an aquifer system.</title>
        <authorList>
            <person name="Anantharaman K."/>
            <person name="Brown C.T."/>
            <person name="Hug L.A."/>
            <person name="Sharon I."/>
            <person name="Castelle C.J."/>
            <person name="Probst A.J."/>
            <person name="Thomas B.C."/>
            <person name="Singh A."/>
            <person name="Wilkins M.J."/>
            <person name="Karaoz U."/>
            <person name="Brodie E.L."/>
            <person name="Williams K.H."/>
            <person name="Hubbard S.S."/>
            <person name="Banfield J.F."/>
        </authorList>
    </citation>
    <scope>NUCLEOTIDE SEQUENCE [LARGE SCALE GENOMIC DNA]</scope>
</reference>
<dbReference type="Proteomes" id="UP000177745">
    <property type="component" value="Unassembled WGS sequence"/>
</dbReference>
<evidence type="ECO:0000256" key="8">
    <source>
        <dbReference type="SAM" id="Coils"/>
    </source>
</evidence>
<keyword evidence="3" id="KW-0808">Transferase</keyword>